<protein>
    <recommendedName>
        <fullName evidence="3">NAD-dependent epimerase/dehydratase domain-containing protein</fullName>
    </recommendedName>
</protein>
<feature type="domain" description="NAD-dependent epimerase/dehydratase" evidence="3">
    <location>
        <begin position="4"/>
        <end position="106"/>
    </location>
</feature>
<evidence type="ECO:0000313" key="5">
    <source>
        <dbReference type="Proteomes" id="UP000002875"/>
    </source>
</evidence>
<dbReference type="EMBL" id="CP002961">
    <property type="protein sequence ID" value="AFK04841.1"/>
    <property type="molecule type" value="Genomic_DNA"/>
</dbReference>
<sequence length="211" mass="23601">MKTALVVGATGLIGKHLTIKLLNSGLYSTVKVIIRKTLQINHPKLEEIIFDFDNFDNSKIKADDIFCCLGTTMKQAGSKANFYKVDFTYPLETAKAGLTNGAQQFLIVTAMSSNSNSLFYYNRVKGDIEQAIEQLGFPTFQIFRPSMLAGEREKARFGEKIGKVVMDFFAFIIPDKYKVIEGEKVAQAMLAFAQKGFTGKLIHESDKFQNL</sequence>
<accession>A0ABM5N5Q1</accession>
<dbReference type="RefSeq" id="WP_015030530.1">
    <property type="nucleotide sequence ID" value="NC_018748.1"/>
</dbReference>
<gene>
    <name evidence="4" type="ordered locus">Emtol_3715</name>
</gene>
<evidence type="ECO:0000256" key="2">
    <source>
        <dbReference type="ARBA" id="ARBA00023136"/>
    </source>
</evidence>
<comment type="subcellular location">
    <subcellularLocation>
        <location evidence="1">Membrane</location>
    </subcellularLocation>
</comment>
<keyword evidence="5" id="KW-1185">Reference proteome</keyword>
<evidence type="ECO:0000259" key="3">
    <source>
        <dbReference type="Pfam" id="PF01370"/>
    </source>
</evidence>
<dbReference type="Pfam" id="PF01370">
    <property type="entry name" value="Epimerase"/>
    <property type="match status" value="1"/>
</dbReference>
<dbReference type="InterPro" id="IPR001509">
    <property type="entry name" value="Epimerase_deHydtase"/>
</dbReference>
<dbReference type="PANTHER" id="PTHR14097:SF7">
    <property type="entry name" value="OXIDOREDUCTASE HTATIP2"/>
    <property type="match status" value="1"/>
</dbReference>
<dbReference type="Proteomes" id="UP000002875">
    <property type="component" value="Chromosome"/>
</dbReference>
<dbReference type="InterPro" id="IPR036291">
    <property type="entry name" value="NAD(P)-bd_dom_sf"/>
</dbReference>
<proteinExistence type="predicted"/>
<keyword evidence="2" id="KW-0472">Membrane</keyword>
<organism evidence="4 5">
    <name type="scientific">Emticicia oligotrophica (strain DSM 17448 / CIP 109782 / MTCC 6937 / GPTSA100-15)</name>
    <dbReference type="NCBI Taxonomy" id="929562"/>
    <lineage>
        <taxon>Bacteria</taxon>
        <taxon>Pseudomonadati</taxon>
        <taxon>Bacteroidota</taxon>
        <taxon>Cytophagia</taxon>
        <taxon>Cytophagales</taxon>
        <taxon>Leadbetterellaceae</taxon>
        <taxon>Emticicia</taxon>
    </lineage>
</organism>
<dbReference type="PANTHER" id="PTHR14097">
    <property type="entry name" value="OXIDOREDUCTASE HTATIP2"/>
    <property type="match status" value="1"/>
</dbReference>
<evidence type="ECO:0000256" key="1">
    <source>
        <dbReference type="ARBA" id="ARBA00004370"/>
    </source>
</evidence>
<evidence type="ECO:0000313" key="4">
    <source>
        <dbReference type="EMBL" id="AFK04841.1"/>
    </source>
</evidence>
<dbReference type="SUPFAM" id="SSF51735">
    <property type="entry name" value="NAD(P)-binding Rossmann-fold domains"/>
    <property type="match status" value="1"/>
</dbReference>
<dbReference type="Gene3D" id="3.40.50.720">
    <property type="entry name" value="NAD(P)-binding Rossmann-like Domain"/>
    <property type="match status" value="1"/>
</dbReference>
<reference evidence="4 5" key="1">
    <citation type="submission" date="2011-07" db="EMBL/GenBank/DDBJ databases">
        <title>The complete genome of chromosome of Emticicia oligotrophica DSM 17448.</title>
        <authorList>
            <consortium name="US DOE Joint Genome Institute (JGI-PGF)"/>
            <person name="Lucas S."/>
            <person name="Han J."/>
            <person name="Lapidus A."/>
            <person name="Bruce D."/>
            <person name="Goodwin L."/>
            <person name="Pitluck S."/>
            <person name="Peters L."/>
            <person name="Kyrpides N."/>
            <person name="Mavromatis K."/>
            <person name="Ivanova N."/>
            <person name="Ovchinnikova G."/>
            <person name="Teshima H."/>
            <person name="Detter J.C."/>
            <person name="Tapia R."/>
            <person name="Han C."/>
            <person name="Land M."/>
            <person name="Hauser L."/>
            <person name="Markowitz V."/>
            <person name="Cheng J.-F."/>
            <person name="Hugenholtz P."/>
            <person name="Woyke T."/>
            <person name="Wu D."/>
            <person name="Tindall B."/>
            <person name="Pomrenke H."/>
            <person name="Brambilla E."/>
            <person name="Klenk H.-P."/>
            <person name="Eisen J.A."/>
        </authorList>
    </citation>
    <scope>NUCLEOTIDE SEQUENCE [LARGE SCALE GENOMIC DNA]</scope>
    <source>
        <strain evidence="4 5">DSM 17448</strain>
    </source>
</reference>
<name>A0ABM5N5Q1_EMTOG</name>